<reference evidence="2" key="1">
    <citation type="submission" date="2022-11" db="UniProtKB">
        <authorList>
            <consortium name="WormBaseParasite"/>
        </authorList>
    </citation>
    <scope>IDENTIFICATION</scope>
</reference>
<dbReference type="WBParaSite" id="PS1159_v2.g6028.t1">
    <property type="protein sequence ID" value="PS1159_v2.g6028.t1"/>
    <property type="gene ID" value="PS1159_v2.g6028"/>
</dbReference>
<organism evidence="1 2">
    <name type="scientific">Panagrolaimus sp. PS1159</name>
    <dbReference type="NCBI Taxonomy" id="55785"/>
    <lineage>
        <taxon>Eukaryota</taxon>
        <taxon>Metazoa</taxon>
        <taxon>Ecdysozoa</taxon>
        <taxon>Nematoda</taxon>
        <taxon>Chromadorea</taxon>
        <taxon>Rhabditida</taxon>
        <taxon>Tylenchina</taxon>
        <taxon>Panagrolaimomorpha</taxon>
        <taxon>Panagrolaimoidea</taxon>
        <taxon>Panagrolaimidae</taxon>
        <taxon>Panagrolaimus</taxon>
    </lineage>
</organism>
<name>A0AC35GKR3_9BILA</name>
<evidence type="ECO:0000313" key="1">
    <source>
        <dbReference type="Proteomes" id="UP000887580"/>
    </source>
</evidence>
<accession>A0AC35GKR3</accession>
<protein>
    <submittedName>
        <fullName evidence="2">ATP-dependent DNA helicase</fullName>
    </submittedName>
</protein>
<dbReference type="Proteomes" id="UP000887580">
    <property type="component" value="Unplaced"/>
</dbReference>
<proteinExistence type="predicted"/>
<sequence length="79" mass="8842">MAYTGIAAVLLPDGKTCHKTLGLTVPLYSDSNSTIKPNLKQAQKLLETDVSIWDEAPVTPRYVLKIMDRLLRDLTKIEE</sequence>
<evidence type="ECO:0000313" key="2">
    <source>
        <dbReference type="WBParaSite" id="PS1159_v2.g6028.t1"/>
    </source>
</evidence>